<evidence type="ECO:0000256" key="1">
    <source>
        <dbReference type="SAM" id="SignalP"/>
    </source>
</evidence>
<reference evidence="2" key="2">
    <citation type="submission" date="2020-10" db="EMBL/GenBank/DDBJ databases">
        <title>Mucilaginibacter sp. nov., isolated from soil.</title>
        <authorList>
            <person name="Jeon C.O."/>
        </authorList>
    </citation>
    <scope>NUCLEOTIDE SEQUENCE</scope>
    <source>
        <strain evidence="2">R11</strain>
    </source>
</reference>
<feature type="signal peptide" evidence="1">
    <location>
        <begin position="1"/>
        <end position="19"/>
    </location>
</feature>
<dbReference type="Proteomes" id="UP000638732">
    <property type="component" value="Unassembled WGS sequence"/>
</dbReference>
<feature type="chain" id="PRO_5036987663" description="Outer membrane protein beta-barrel domain-containing protein" evidence="1">
    <location>
        <begin position="20"/>
        <end position="209"/>
    </location>
</feature>
<keyword evidence="1" id="KW-0732">Signal</keyword>
<proteinExistence type="predicted"/>
<keyword evidence="3" id="KW-1185">Reference proteome</keyword>
<evidence type="ECO:0000313" key="2">
    <source>
        <dbReference type="EMBL" id="NCD68352.1"/>
    </source>
</evidence>
<organism evidence="2 3">
    <name type="scientific">Mucilaginibacter agri</name>
    <dbReference type="NCBI Taxonomy" id="2695265"/>
    <lineage>
        <taxon>Bacteria</taxon>
        <taxon>Pseudomonadati</taxon>
        <taxon>Bacteroidota</taxon>
        <taxon>Sphingobacteriia</taxon>
        <taxon>Sphingobacteriales</taxon>
        <taxon>Sphingobacteriaceae</taxon>
        <taxon>Mucilaginibacter</taxon>
    </lineage>
</organism>
<dbReference type="RefSeq" id="WP_166584378.1">
    <property type="nucleotide sequence ID" value="NZ_WWEO01000037.1"/>
</dbReference>
<accession>A0A965ZE02</accession>
<dbReference type="PROSITE" id="PS51257">
    <property type="entry name" value="PROKAR_LIPOPROTEIN"/>
    <property type="match status" value="1"/>
</dbReference>
<evidence type="ECO:0008006" key="4">
    <source>
        <dbReference type="Google" id="ProtNLM"/>
    </source>
</evidence>
<comment type="caution">
    <text evidence="2">The sequence shown here is derived from an EMBL/GenBank/DDBJ whole genome shotgun (WGS) entry which is preliminary data.</text>
</comment>
<dbReference type="AlphaFoldDB" id="A0A965ZE02"/>
<name>A0A965ZE02_9SPHI</name>
<sequence>MFKFFIGLILCFTSLGCLAQSNPAPAAMTHAILNHGQSKKDTTLESDTSKENKEPRYFYASAYTNFFVNTKGGVAKRFAPALEFGRTYGIFDIGIATGQFNSIHADTARFLEFRPTINVFTKGRFSEALCLGAGYVFKAREGLVTEICNSINFNISENVAIAVTQGYCFFDGTNDNRSAQYMGFSFTYNFLKPHSVNKQRKKAAIVSDN</sequence>
<protein>
    <recommendedName>
        <fullName evidence="4">Outer membrane protein beta-barrel domain-containing protein</fullName>
    </recommendedName>
</protein>
<dbReference type="EMBL" id="WWEO01000037">
    <property type="protein sequence ID" value="NCD68352.1"/>
    <property type="molecule type" value="Genomic_DNA"/>
</dbReference>
<gene>
    <name evidence="2" type="ORF">GSY63_03155</name>
</gene>
<reference evidence="2" key="1">
    <citation type="submission" date="2020-01" db="EMBL/GenBank/DDBJ databases">
        <authorList>
            <person name="Seo Y.L."/>
        </authorList>
    </citation>
    <scope>NUCLEOTIDE SEQUENCE</scope>
    <source>
        <strain evidence="2">R11</strain>
    </source>
</reference>
<evidence type="ECO:0000313" key="3">
    <source>
        <dbReference type="Proteomes" id="UP000638732"/>
    </source>
</evidence>